<dbReference type="PROSITE" id="PS00444">
    <property type="entry name" value="POLYPRENYL_SYNTHASE_2"/>
    <property type="match status" value="1"/>
</dbReference>
<keyword evidence="4" id="KW-0479">Metal-binding</keyword>
<dbReference type="Gene3D" id="1.10.600.10">
    <property type="entry name" value="Farnesyl Diphosphate Synthase"/>
    <property type="match status" value="1"/>
</dbReference>
<dbReference type="CDD" id="cd00685">
    <property type="entry name" value="Trans_IPPS_HT"/>
    <property type="match status" value="1"/>
</dbReference>
<gene>
    <name evidence="8" type="ORF">KDA27_04755</name>
</gene>
<accession>A0A956SC76</accession>
<evidence type="ECO:0000256" key="6">
    <source>
        <dbReference type="ARBA" id="ARBA00023229"/>
    </source>
</evidence>
<sequence>MTKAPENAWTKWLDSESPSIERALEESLPAARKRPESIHRAMRYAVFSGGKRIRPGLSVLGYRSEGGKGDAGAQLGAAIEMLHTFSLIHDDLPCMDDDDLRRGRPTVHKEYDEATAVLAGDALQVLAFDRIGRLPASAERRLKVLTLITEAVGTAGVIGGQVVDIESEGQEITPQRLRWIHRHKTGALLRASLVGGAVLAGANAPRVEKLTEFGEAFGLLFQIVDDLLNEVGTFEALGRETGGDREKGKATYPSVLGENGTRRALQAAFRRCRETVPANGARAEVYYGLIETVVVRLPEVWSGSLLAESVE</sequence>
<dbReference type="NCBIfam" id="NF045485">
    <property type="entry name" value="FPPsyn"/>
    <property type="match status" value="1"/>
</dbReference>
<evidence type="ECO:0000256" key="5">
    <source>
        <dbReference type="ARBA" id="ARBA00022842"/>
    </source>
</evidence>
<dbReference type="FunFam" id="1.10.600.10:FF:000001">
    <property type="entry name" value="Geranylgeranyl diphosphate synthase"/>
    <property type="match status" value="1"/>
</dbReference>
<dbReference type="GO" id="GO:0004659">
    <property type="term" value="F:prenyltransferase activity"/>
    <property type="evidence" value="ECO:0007669"/>
    <property type="project" value="InterPro"/>
</dbReference>
<reference evidence="8" key="1">
    <citation type="submission" date="2020-04" db="EMBL/GenBank/DDBJ databases">
        <authorList>
            <person name="Zhang T."/>
        </authorList>
    </citation>
    <scope>NUCLEOTIDE SEQUENCE</scope>
    <source>
        <strain evidence="8">HKST-UBA02</strain>
    </source>
</reference>
<dbReference type="InterPro" id="IPR053378">
    <property type="entry name" value="Prenyl_diphosphate_synthase"/>
</dbReference>
<dbReference type="GO" id="GO:0005737">
    <property type="term" value="C:cytoplasm"/>
    <property type="evidence" value="ECO:0007669"/>
    <property type="project" value="UniProtKB-ARBA"/>
</dbReference>
<dbReference type="PROSITE" id="PS00723">
    <property type="entry name" value="POLYPRENYL_SYNTHASE_1"/>
    <property type="match status" value="1"/>
</dbReference>
<dbReference type="PANTHER" id="PTHR43281:SF1">
    <property type="entry name" value="FARNESYL DIPHOSPHATE SYNTHASE"/>
    <property type="match status" value="1"/>
</dbReference>
<dbReference type="EMBL" id="JAGQHS010000015">
    <property type="protein sequence ID" value="MCA9755090.1"/>
    <property type="molecule type" value="Genomic_DNA"/>
</dbReference>
<comment type="caution">
    <text evidence="8">The sequence shown here is derived from an EMBL/GenBank/DDBJ whole genome shotgun (WGS) entry which is preliminary data.</text>
</comment>
<dbReference type="GO" id="GO:0046872">
    <property type="term" value="F:metal ion binding"/>
    <property type="evidence" value="ECO:0007669"/>
    <property type="project" value="UniProtKB-KW"/>
</dbReference>
<protein>
    <submittedName>
        <fullName evidence="8">Polyprenyl synthetase family protein</fullName>
    </submittedName>
</protein>
<comment type="similarity">
    <text evidence="2 7">Belongs to the FPP/GGPP synthase family.</text>
</comment>
<evidence type="ECO:0000256" key="4">
    <source>
        <dbReference type="ARBA" id="ARBA00022723"/>
    </source>
</evidence>
<dbReference type="InterPro" id="IPR033749">
    <property type="entry name" value="Polyprenyl_synt_CS"/>
</dbReference>
<dbReference type="SFLD" id="SFLDG01017">
    <property type="entry name" value="Polyprenyl_Transferase_Like"/>
    <property type="match status" value="1"/>
</dbReference>
<dbReference type="GO" id="GO:0016114">
    <property type="term" value="P:terpenoid biosynthetic process"/>
    <property type="evidence" value="ECO:0007669"/>
    <property type="project" value="UniProtKB-ARBA"/>
</dbReference>
<name>A0A956SC76_UNCEI</name>
<reference evidence="8" key="2">
    <citation type="journal article" date="2021" name="Microbiome">
        <title>Successional dynamics and alternative stable states in a saline activated sludge microbial community over 9 years.</title>
        <authorList>
            <person name="Wang Y."/>
            <person name="Ye J."/>
            <person name="Ju F."/>
            <person name="Liu L."/>
            <person name="Boyd J.A."/>
            <person name="Deng Y."/>
            <person name="Parks D.H."/>
            <person name="Jiang X."/>
            <person name="Yin X."/>
            <person name="Woodcroft B.J."/>
            <person name="Tyson G.W."/>
            <person name="Hugenholtz P."/>
            <person name="Polz M.F."/>
            <person name="Zhang T."/>
        </authorList>
    </citation>
    <scope>NUCLEOTIDE SEQUENCE</scope>
    <source>
        <strain evidence="8">HKST-UBA02</strain>
    </source>
</reference>
<dbReference type="AlphaFoldDB" id="A0A956SC76"/>
<evidence type="ECO:0000256" key="7">
    <source>
        <dbReference type="RuleBase" id="RU004466"/>
    </source>
</evidence>
<evidence type="ECO:0000313" key="8">
    <source>
        <dbReference type="EMBL" id="MCA9755090.1"/>
    </source>
</evidence>
<organism evidence="8 9">
    <name type="scientific">Eiseniibacteriota bacterium</name>
    <dbReference type="NCBI Taxonomy" id="2212470"/>
    <lineage>
        <taxon>Bacteria</taxon>
        <taxon>Candidatus Eiseniibacteriota</taxon>
    </lineage>
</organism>
<dbReference type="Pfam" id="PF00348">
    <property type="entry name" value="polyprenyl_synt"/>
    <property type="match status" value="1"/>
</dbReference>
<evidence type="ECO:0000256" key="3">
    <source>
        <dbReference type="ARBA" id="ARBA00022679"/>
    </source>
</evidence>
<keyword evidence="6" id="KW-0414">Isoprene biosynthesis</keyword>
<keyword evidence="3 7" id="KW-0808">Transferase</keyword>
<evidence type="ECO:0000313" key="9">
    <source>
        <dbReference type="Proteomes" id="UP000739538"/>
    </source>
</evidence>
<dbReference type="Proteomes" id="UP000739538">
    <property type="component" value="Unassembled WGS sequence"/>
</dbReference>
<evidence type="ECO:0000256" key="2">
    <source>
        <dbReference type="ARBA" id="ARBA00006706"/>
    </source>
</evidence>
<keyword evidence="5" id="KW-0460">Magnesium</keyword>
<dbReference type="PANTHER" id="PTHR43281">
    <property type="entry name" value="FARNESYL DIPHOSPHATE SYNTHASE"/>
    <property type="match status" value="1"/>
</dbReference>
<comment type="cofactor">
    <cofactor evidence="1">
        <name>Mg(2+)</name>
        <dbReference type="ChEBI" id="CHEBI:18420"/>
    </cofactor>
</comment>
<dbReference type="SFLD" id="SFLDS00005">
    <property type="entry name" value="Isoprenoid_Synthase_Type_I"/>
    <property type="match status" value="1"/>
</dbReference>
<proteinExistence type="inferred from homology"/>
<evidence type="ECO:0000256" key="1">
    <source>
        <dbReference type="ARBA" id="ARBA00001946"/>
    </source>
</evidence>
<dbReference type="SUPFAM" id="SSF48576">
    <property type="entry name" value="Terpenoid synthases"/>
    <property type="match status" value="1"/>
</dbReference>
<dbReference type="InterPro" id="IPR000092">
    <property type="entry name" value="Polyprenyl_synt"/>
</dbReference>
<dbReference type="InterPro" id="IPR008949">
    <property type="entry name" value="Isoprenoid_synthase_dom_sf"/>
</dbReference>